<accession>A0A6A4S939</accession>
<protein>
    <submittedName>
        <fullName evidence="1">Uncharacterized protein</fullName>
    </submittedName>
</protein>
<comment type="caution">
    <text evidence="1">The sequence shown here is derived from an EMBL/GenBank/DDBJ whole genome shotgun (WGS) entry which is preliminary data.</text>
</comment>
<gene>
    <name evidence="1" type="ORF">F2P81_020343</name>
</gene>
<name>A0A6A4S939_SCOMX</name>
<dbReference type="Proteomes" id="UP000438429">
    <property type="component" value="Unassembled WGS sequence"/>
</dbReference>
<evidence type="ECO:0000313" key="1">
    <source>
        <dbReference type="EMBL" id="KAF0027602.1"/>
    </source>
</evidence>
<proteinExistence type="predicted"/>
<dbReference type="EMBL" id="VEVO01000018">
    <property type="protein sequence ID" value="KAF0027602.1"/>
    <property type="molecule type" value="Genomic_DNA"/>
</dbReference>
<organism evidence="1 2">
    <name type="scientific">Scophthalmus maximus</name>
    <name type="common">Turbot</name>
    <name type="synonym">Psetta maxima</name>
    <dbReference type="NCBI Taxonomy" id="52904"/>
    <lineage>
        <taxon>Eukaryota</taxon>
        <taxon>Metazoa</taxon>
        <taxon>Chordata</taxon>
        <taxon>Craniata</taxon>
        <taxon>Vertebrata</taxon>
        <taxon>Euteleostomi</taxon>
        <taxon>Actinopterygii</taxon>
        <taxon>Neopterygii</taxon>
        <taxon>Teleostei</taxon>
        <taxon>Neoteleostei</taxon>
        <taxon>Acanthomorphata</taxon>
        <taxon>Carangaria</taxon>
        <taxon>Pleuronectiformes</taxon>
        <taxon>Pleuronectoidei</taxon>
        <taxon>Scophthalmidae</taxon>
        <taxon>Scophthalmus</taxon>
    </lineage>
</organism>
<sequence>MEDEGMADLLNIRDIIEKIHMATNLSEREILSQTHEQENLQREVEALRLTLNDKEDAIHALMKSSMNPPVSVSKTAKNMGPAPSNGSMWCKDFKVSGQIGELKQKDRLTFSSLARQIESGLSKDYPESEIVDALIHAITPGLPLRSYPEGKDKLTLPALRRILRSHYQEKGATELYKQLTSEVQNCKETPQNFLIRAMDLRQKILFASQEADSSLKYDPALVQSLFMHTVLTGIQPYLLRN</sequence>
<evidence type="ECO:0000313" key="2">
    <source>
        <dbReference type="Proteomes" id="UP000438429"/>
    </source>
</evidence>
<dbReference type="AlphaFoldDB" id="A0A6A4S939"/>
<reference evidence="1 2" key="1">
    <citation type="submission" date="2019-06" db="EMBL/GenBank/DDBJ databases">
        <title>Draft genomes of female and male turbot (Scophthalmus maximus).</title>
        <authorList>
            <person name="Xu H."/>
            <person name="Xu X.-W."/>
            <person name="Shao C."/>
            <person name="Chen S."/>
        </authorList>
    </citation>
    <scope>NUCLEOTIDE SEQUENCE [LARGE SCALE GENOMIC DNA]</scope>
    <source>
        <strain evidence="1">Ysfricsl-2016a</strain>
        <tissue evidence="1">Blood</tissue>
    </source>
</reference>